<comment type="catalytic activity">
    <reaction evidence="16">
        <text>a 3-O-[N-acetyl-alpha-D-galactosaminyl]-L-threonyl-[protein] + CMP-N-acetyl-beta-neuraminate = a 3-O-[N-acetyl-alpha-neuraminosyl-(2-&gt;6)-N-acetyl-alpha-D-galactosaminyl]-L-threonyl-[protein] + CMP + H(+)</text>
        <dbReference type="Rhea" id="RHEA:81643"/>
        <dbReference type="Rhea" id="RHEA-COMP:11689"/>
        <dbReference type="Rhea" id="RHEA-COMP:19720"/>
        <dbReference type="ChEBI" id="CHEBI:15378"/>
        <dbReference type="ChEBI" id="CHEBI:57812"/>
        <dbReference type="ChEBI" id="CHEBI:60377"/>
        <dbReference type="ChEBI" id="CHEBI:87075"/>
        <dbReference type="ChEBI" id="CHEBI:231970"/>
    </reaction>
    <physiologicalReaction direction="left-to-right" evidence="16">
        <dbReference type="Rhea" id="RHEA:81644"/>
    </physiologicalReaction>
</comment>
<keyword evidence="8 17" id="KW-1133">Transmembrane helix</keyword>
<dbReference type="InterPro" id="IPR038578">
    <property type="entry name" value="GT29-like_sf"/>
</dbReference>
<name>A0AAV6FIZ6_9TELE</name>
<comment type="pathway">
    <text evidence="2">Protein modification; protein glycosylation.</text>
</comment>
<dbReference type="EMBL" id="JADWDJ010000022">
    <property type="protein sequence ID" value="KAG5262813.1"/>
    <property type="molecule type" value="Genomic_DNA"/>
</dbReference>
<evidence type="ECO:0000256" key="3">
    <source>
        <dbReference type="ARBA" id="ARBA00006003"/>
    </source>
</evidence>
<evidence type="ECO:0000256" key="6">
    <source>
        <dbReference type="ARBA" id="ARBA00022692"/>
    </source>
</evidence>
<comment type="catalytic activity">
    <reaction evidence="13">
        <text>a beta-D-galactosyl-(1-&gt;3)-N-acetyl-alpha-D-galactosaminyl derivative + CMP-N-acetyl-beta-neuraminate = a beta-D-galactosyl-(1-&gt;3)-[N-acetyl-alpha-neuraminyl-(2-&gt;6)]-N-acetyl-alpha-D-galactosaminyl derivative + CMP + H(+)</text>
        <dbReference type="Rhea" id="RHEA:11136"/>
        <dbReference type="ChEBI" id="CHEBI:15378"/>
        <dbReference type="ChEBI" id="CHEBI:57812"/>
        <dbReference type="ChEBI" id="CHEBI:60377"/>
        <dbReference type="ChEBI" id="CHEBI:133470"/>
        <dbReference type="ChEBI" id="CHEBI:140764"/>
        <dbReference type="EC" id="2.4.3.3"/>
    </reaction>
    <physiologicalReaction direction="left-to-right" evidence="13">
        <dbReference type="Rhea" id="RHEA:11137"/>
    </physiologicalReaction>
</comment>
<gene>
    <name evidence="18" type="ORF">AALO_G00279180</name>
</gene>
<dbReference type="AlphaFoldDB" id="A0AAV6FIZ6"/>
<comment type="similarity">
    <text evidence="3">Belongs to the glycosyltransferase 29 family.</text>
</comment>
<keyword evidence="9" id="KW-0333">Golgi apparatus</keyword>
<organism evidence="18 19">
    <name type="scientific">Alosa alosa</name>
    <name type="common">allis shad</name>
    <dbReference type="NCBI Taxonomy" id="278164"/>
    <lineage>
        <taxon>Eukaryota</taxon>
        <taxon>Metazoa</taxon>
        <taxon>Chordata</taxon>
        <taxon>Craniata</taxon>
        <taxon>Vertebrata</taxon>
        <taxon>Euteleostomi</taxon>
        <taxon>Actinopterygii</taxon>
        <taxon>Neopterygii</taxon>
        <taxon>Teleostei</taxon>
        <taxon>Clupei</taxon>
        <taxon>Clupeiformes</taxon>
        <taxon>Clupeoidei</taxon>
        <taxon>Clupeidae</taxon>
        <taxon>Alosa</taxon>
    </lineage>
</organism>
<keyword evidence="6 17" id="KW-0812">Transmembrane</keyword>
<keyword evidence="19" id="KW-1185">Reference proteome</keyword>
<protein>
    <recommendedName>
        <fullName evidence="14">alpha-N-acetylgalactosaminide alpha-2,6-sialyltransferase</fullName>
        <ecNumber evidence="14">2.4.3.3</ecNumber>
    </recommendedName>
</protein>
<evidence type="ECO:0000256" key="7">
    <source>
        <dbReference type="ARBA" id="ARBA00022968"/>
    </source>
</evidence>
<dbReference type="PANTHER" id="PTHR45941">
    <property type="entry name" value="ALPHA-N-ACETYLGALACTOSAMINIDE ALPHA-2,6-SIALYLTRANSFERASE 2-LIKE-RELATED"/>
    <property type="match status" value="1"/>
</dbReference>
<evidence type="ECO:0000256" key="1">
    <source>
        <dbReference type="ARBA" id="ARBA00004323"/>
    </source>
</evidence>
<evidence type="ECO:0000256" key="12">
    <source>
        <dbReference type="ARBA" id="ARBA00023180"/>
    </source>
</evidence>
<keyword evidence="11" id="KW-1015">Disulfide bond</keyword>
<comment type="catalytic activity">
    <reaction evidence="15">
        <text>a 3-O-[N-acetyl-alpha-neuraminyl-(2-&gt;3)-beta-D-galactosyl-(1-&gt;3)-N-acetyl-alpha-D-galactosaminyl]-L-threonyl-[protein] + CMP-N-acetyl-beta-neuraminate = a 3-O-{alpha-Neu5Ac-(2-&gt;3)-beta-D-Gal-(1-&gt;3)-[alpha-Neu5Ac-(2-&gt;6)]-alpha-D-GalNAc}-L-threonyl-[protein] + CMP + H(+)</text>
        <dbReference type="Rhea" id="RHEA:81659"/>
        <dbReference type="Rhea" id="RHEA-COMP:14417"/>
        <dbReference type="Rhea" id="RHEA-COMP:16763"/>
        <dbReference type="ChEBI" id="CHEBI:15378"/>
        <dbReference type="ChEBI" id="CHEBI:57812"/>
        <dbReference type="ChEBI" id="CHEBI:60377"/>
        <dbReference type="ChEBI" id="CHEBI:139598"/>
        <dbReference type="ChEBI" id="CHEBI:156398"/>
    </reaction>
    <physiologicalReaction direction="left-to-right" evidence="15">
        <dbReference type="Rhea" id="RHEA:81660"/>
    </physiologicalReaction>
</comment>
<keyword evidence="5" id="KW-0808">Transferase</keyword>
<evidence type="ECO:0000256" key="9">
    <source>
        <dbReference type="ARBA" id="ARBA00023034"/>
    </source>
</evidence>
<reference evidence="18" key="1">
    <citation type="submission" date="2020-10" db="EMBL/GenBank/DDBJ databases">
        <title>Chromosome-scale genome assembly of the Allis shad, Alosa alosa.</title>
        <authorList>
            <person name="Margot Z."/>
            <person name="Christophe K."/>
            <person name="Cabau C."/>
            <person name="Louis A."/>
            <person name="Berthelot C."/>
            <person name="Parey E."/>
            <person name="Roest Crollius H."/>
            <person name="Montfort J."/>
            <person name="Robinson-Rechavi M."/>
            <person name="Bucao C."/>
            <person name="Bouchez O."/>
            <person name="Gislard M."/>
            <person name="Lluch J."/>
            <person name="Milhes M."/>
            <person name="Lampietro C."/>
            <person name="Lopez Roques C."/>
            <person name="Donnadieu C."/>
            <person name="Braasch I."/>
            <person name="Desvignes T."/>
            <person name="Postlethwait J."/>
            <person name="Bobe J."/>
            <person name="Guiguen Y."/>
        </authorList>
    </citation>
    <scope>NUCLEOTIDE SEQUENCE</scope>
    <source>
        <strain evidence="18">M-15738</strain>
        <tissue evidence="18">Blood</tissue>
    </source>
</reference>
<dbReference type="EC" id="2.4.3.3" evidence="14"/>
<accession>A0AAV6FIZ6</accession>
<evidence type="ECO:0000313" key="18">
    <source>
        <dbReference type="EMBL" id="KAG5262813.1"/>
    </source>
</evidence>
<dbReference type="GO" id="GO:0001665">
    <property type="term" value="F:alpha-N-acetylgalactosaminide alpha-2,6-sialyltransferase activity"/>
    <property type="evidence" value="ECO:0007669"/>
    <property type="project" value="UniProtKB-EC"/>
</dbReference>
<dbReference type="Pfam" id="PF00777">
    <property type="entry name" value="Glyco_transf_29"/>
    <property type="match status" value="1"/>
</dbReference>
<evidence type="ECO:0000256" key="2">
    <source>
        <dbReference type="ARBA" id="ARBA00004922"/>
    </source>
</evidence>
<dbReference type="PANTHER" id="PTHR45941:SF4">
    <property type="entry name" value="ST6 N-ACETYLGALACTOSAMINIDE ALPHA-2,6-SIALYLTRANSFERASE 2"/>
    <property type="match status" value="1"/>
</dbReference>
<dbReference type="Proteomes" id="UP000823561">
    <property type="component" value="Chromosome 22"/>
</dbReference>
<dbReference type="Gene3D" id="3.90.1480.20">
    <property type="entry name" value="Glycosyl transferase family 29"/>
    <property type="match status" value="1"/>
</dbReference>
<evidence type="ECO:0000256" key="17">
    <source>
        <dbReference type="SAM" id="Phobius"/>
    </source>
</evidence>
<keyword evidence="12" id="KW-0325">Glycoprotein</keyword>
<keyword evidence="7" id="KW-0735">Signal-anchor</keyword>
<evidence type="ECO:0000256" key="4">
    <source>
        <dbReference type="ARBA" id="ARBA00022676"/>
    </source>
</evidence>
<evidence type="ECO:0000256" key="16">
    <source>
        <dbReference type="ARBA" id="ARBA00052285"/>
    </source>
</evidence>
<evidence type="ECO:0000256" key="8">
    <source>
        <dbReference type="ARBA" id="ARBA00022989"/>
    </source>
</evidence>
<comment type="caution">
    <text evidence="18">The sequence shown here is derived from an EMBL/GenBank/DDBJ whole genome shotgun (WGS) entry which is preliminary data.</text>
</comment>
<sequence>MELPARRLVLFFVVINGFLGLYVLCVSLQIQVPWHMVTDNFRALSDTKDATRSPEVYAAENTSLQTSCPDSIRTKVPLSSFAKKFLETIPVLQWAKYATMAEYQRLKNYPGAHGWGGLQFPLLQSTLSILNTTANRVLLDDWDQRPNRSQCIRCAVVGNGGILKDSKKGLEIDQHDYIFRTNGAVIKGFEQDVGSRTSFYTFSTNTMHNSLHRYQAQGYNGPPLSEAQVSFDISWTA</sequence>
<keyword evidence="10 17" id="KW-0472">Membrane</keyword>
<dbReference type="GO" id="GO:0000139">
    <property type="term" value="C:Golgi membrane"/>
    <property type="evidence" value="ECO:0007669"/>
    <property type="project" value="UniProtKB-SubCell"/>
</dbReference>
<evidence type="ECO:0000256" key="14">
    <source>
        <dbReference type="ARBA" id="ARBA00039109"/>
    </source>
</evidence>
<evidence type="ECO:0000256" key="10">
    <source>
        <dbReference type="ARBA" id="ARBA00023136"/>
    </source>
</evidence>
<evidence type="ECO:0000256" key="11">
    <source>
        <dbReference type="ARBA" id="ARBA00023157"/>
    </source>
</evidence>
<evidence type="ECO:0000256" key="15">
    <source>
        <dbReference type="ARBA" id="ARBA00050664"/>
    </source>
</evidence>
<evidence type="ECO:0000256" key="5">
    <source>
        <dbReference type="ARBA" id="ARBA00022679"/>
    </source>
</evidence>
<comment type="subcellular location">
    <subcellularLocation>
        <location evidence="1">Golgi apparatus membrane</location>
        <topology evidence="1">Single-pass type II membrane protein</topology>
    </subcellularLocation>
</comment>
<evidence type="ECO:0000313" key="19">
    <source>
        <dbReference type="Proteomes" id="UP000823561"/>
    </source>
</evidence>
<dbReference type="InterPro" id="IPR001675">
    <property type="entry name" value="Glyco_trans_29"/>
</dbReference>
<feature type="transmembrane region" description="Helical" evidence="17">
    <location>
        <begin position="7"/>
        <end position="30"/>
    </location>
</feature>
<evidence type="ECO:0000256" key="13">
    <source>
        <dbReference type="ARBA" id="ARBA00036348"/>
    </source>
</evidence>
<keyword evidence="4" id="KW-0328">Glycosyltransferase</keyword>
<proteinExistence type="inferred from homology"/>